<proteinExistence type="predicted"/>
<reference evidence="9 10" key="1">
    <citation type="submission" date="2020-08" db="EMBL/GenBank/DDBJ databases">
        <title>The genome sequence of type strain Novosphingobium piscinae KCTC 42194.</title>
        <authorList>
            <person name="Liu Y."/>
        </authorList>
    </citation>
    <scope>NUCLEOTIDE SEQUENCE [LARGE SCALE GENOMIC DNA]</scope>
    <source>
        <strain evidence="9 10">KCTC 42194</strain>
    </source>
</reference>
<evidence type="ECO:0000256" key="2">
    <source>
        <dbReference type="ARBA" id="ARBA00022670"/>
    </source>
</evidence>
<dbReference type="InterPro" id="IPR007484">
    <property type="entry name" value="Peptidase_M28"/>
</dbReference>
<dbReference type="PANTHER" id="PTHR12147">
    <property type="entry name" value="METALLOPEPTIDASE M28 FAMILY MEMBER"/>
    <property type="match status" value="1"/>
</dbReference>
<evidence type="ECO:0000256" key="1">
    <source>
        <dbReference type="ARBA" id="ARBA00022438"/>
    </source>
</evidence>
<dbReference type="Gene3D" id="3.40.630.10">
    <property type="entry name" value="Zn peptidases"/>
    <property type="match status" value="1"/>
</dbReference>
<name>A0A7X1G0C8_9SPHN</name>
<keyword evidence="1" id="KW-0031">Aminopeptidase</keyword>
<keyword evidence="4 7" id="KW-0732">Signal</keyword>
<organism evidence="9 10">
    <name type="scientific">Novosphingobium piscinae</name>
    <dbReference type="NCBI Taxonomy" id="1507448"/>
    <lineage>
        <taxon>Bacteria</taxon>
        <taxon>Pseudomonadati</taxon>
        <taxon>Pseudomonadota</taxon>
        <taxon>Alphaproteobacteria</taxon>
        <taxon>Sphingomonadales</taxon>
        <taxon>Sphingomonadaceae</taxon>
        <taxon>Novosphingobium</taxon>
    </lineage>
</organism>
<keyword evidence="6" id="KW-0862">Zinc</keyword>
<keyword evidence="3" id="KW-0479">Metal-binding</keyword>
<dbReference type="AlphaFoldDB" id="A0A7X1G0C8"/>
<dbReference type="SUPFAM" id="SSF52025">
    <property type="entry name" value="PA domain"/>
    <property type="match status" value="1"/>
</dbReference>
<dbReference type="GO" id="GO:0006508">
    <property type="term" value="P:proteolysis"/>
    <property type="evidence" value="ECO:0007669"/>
    <property type="project" value="UniProtKB-KW"/>
</dbReference>
<evidence type="ECO:0000259" key="8">
    <source>
        <dbReference type="Pfam" id="PF04389"/>
    </source>
</evidence>
<feature type="chain" id="PRO_5031333320" evidence="7">
    <location>
        <begin position="26"/>
        <end position="563"/>
    </location>
</feature>
<feature type="domain" description="Peptidase M28" evidence="8">
    <location>
        <begin position="302"/>
        <end position="519"/>
    </location>
</feature>
<evidence type="ECO:0000256" key="5">
    <source>
        <dbReference type="ARBA" id="ARBA00022801"/>
    </source>
</evidence>
<dbReference type="Gene3D" id="3.50.30.30">
    <property type="match status" value="1"/>
</dbReference>
<evidence type="ECO:0000256" key="3">
    <source>
        <dbReference type="ARBA" id="ARBA00022723"/>
    </source>
</evidence>
<dbReference type="GO" id="GO:0008235">
    <property type="term" value="F:metalloexopeptidase activity"/>
    <property type="evidence" value="ECO:0007669"/>
    <property type="project" value="InterPro"/>
</dbReference>
<dbReference type="SUPFAM" id="SSF53187">
    <property type="entry name" value="Zn-dependent exopeptidases"/>
    <property type="match status" value="1"/>
</dbReference>
<dbReference type="InterPro" id="IPR046450">
    <property type="entry name" value="PA_dom_sf"/>
</dbReference>
<sequence>MPPLRTVLGSVALGALALGALPATAAPKGRPAPTIDDGLMRRVIATLASDAMEGRGPATAAEPYVLDYIIAQFKAAGLKPGNRGEWLQPVPTVSITGSQFSPLTVTGGSAALSFQPVKDFVAFSYRAVPETAITDAELVFVGYGIRAPELGWDDYAGVDVKGKVVVVLVNDPDYAASDETGLFKGRRMTWYGRWPYKYEEAARQGARGVLIVHDTYPAAYGWNVIESTSTRNFIQTPNRGMDQTEANGWIQKPAAEKIFAAAGHDFAALSAAAARPGFKAVPLGLKASYSFRNQVKTSVSHNVVGLLPGKGAPDEVVLYSAHWDHLGRCKPDATGDDICNGAVDNATGVAGIVALAQAQSQAGPARRSQAFIALTLEESGLLGSEYYAANPVFPLARTVGGVNLDGLAPGGRSRDMTMSGGDKSELNTLFRKHLAALGLRESPESNPERGGYYRSDHFSFAKRGVPVYSFGRGNDLEVGGTAAGQAAAEDYTRNRYHQPNDHYSADWDMSGIVQEVSLAYRLGRELADGTGWPNWLPTDEFRAIRDASRTAAAAPAKPAKPAK</sequence>
<dbReference type="PANTHER" id="PTHR12147:SF56">
    <property type="entry name" value="AMINOPEPTIDASE YDR415C-RELATED"/>
    <property type="match status" value="1"/>
</dbReference>
<keyword evidence="5" id="KW-0378">Hydrolase</keyword>
<evidence type="ECO:0000256" key="4">
    <source>
        <dbReference type="ARBA" id="ARBA00022729"/>
    </source>
</evidence>
<dbReference type="InterPro" id="IPR045175">
    <property type="entry name" value="M28_fam"/>
</dbReference>
<evidence type="ECO:0000256" key="6">
    <source>
        <dbReference type="ARBA" id="ARBA00022833"/>
    </source>
</evidence>
<dbReference type="FunFam" id="3.40.630.10:FF:000088">
    <property type="entry name" value="Peptidase M20"/>
    <property type="match status" value="1"/>
</dbReference>
<dbReference type="Proteomes" id="UP000551327">
    <property type="component" value="Unassembled WGS sequence"/>
</dbReference>
<dbReference type="GO" id="GO:0004177">
    <property type="term" value="F:aminopeptidase activity"/>
    <property type="evidence" value="ECO:0007669"/>
    <property type="project" value="UniProtKB-KW"/>
</dbReference>
<keyword evidence="10" id="KW-1185">Reference proteome</keyword>
<dbReference type="RefSeq" id="WP_185680185.1">
    <property type="nucleotide sequence ID" value="NZ_JACLAX010000017.1"/>
</dbReference>
<gene>
    <name evidence="9" type="ORF">H7F53_14310</name>
</gene>
<comment type="caution">
    <text evidence="9">The sequence shown here is derived from an EMBL/GenBank/DDBJ whole genome shotgun (WGS) entry which is preliminary data.</text>
</comment>
<accession>A0A7X1G0C8</accession>
<evidence type="ECO:0000313" key="9">
    <source>
        <dbReference type="EMBL" id="MBC2670324.1"/>
    </source>
</evidence>
<evidence type="ECO:0000313" key="10">
    <source>
        <dbReference type="Proteomes" id="UP000551327"/>
    </source>
</evidence>
<dbReference type="EMBL" id="JACLAX010000017">
    <property type="protein sequence ID" value="MBC2670324.1"/>
    <property type="molecule type" value="Genomic_DNA"/>
</dbReference>
<dbReference type="Pfam" id="PF04389">
    <property type="entry name" value="Peptidase_M28"/>
    <property type="match status" value="1"/>
</dbReference>
<protein>
    <submittedName>
        <fullName evidence="9">M28 family peptidase</fullName>
    </submittedName>
</protein>
<dbReference type="GO" id="GO:0046872">
    <property type="term" value="F:metal ion binding"/>
    <property type="evidence" value="ECO:0007669"/>
    <property type="project" value="UniProtKB-KW"/>
</dbReference>
<keyword evidence="2" id="KW-0645">Protease</keyword>
<evidence type="ECO:0000256" key="7">
    <source>
        <dbReference type="SAM" id="SignalP"/>
    </source>
</evidence>
<feature type="signal peptide" evidence="7">
    <location>
        <begin position="1"/>
        <end position="25"/>
    </location>
</feature>